<dbReference type="SUPFAM" id="SSF161098">
    <property type="entry name" value="MetI-like"/>
    <property type="match status" value="2"/>
</dbReference>
<keyword evidence="5" id="KW-0067">ATP-binding</keyword>
<dbReference type="PROSITE" id="PS00211">
    <property type="entry name" value="ABC_TRANSPORTER_1"/>
    <property type="match status" value="1"/>
</dbReference>
<dbReference type="Pfam" id="PF00005">
    <property type="entry name" value="ABC_tran"/>
    <property type="match status" value="1"/>
</dbReference>
<organism evidence="14 15">
    <name type="scientific">Amycolatopsis oliviviridis</name>
    <dbReference type="NCBI Taxonomy" id="1471590"/>
    <lineage>
        <taxon>Bacteria</taxon>
        <taxon>Bacillati</taxon>
        <taxon>Actinomycetota</taxon>
        <taxon>Actinomycetes</taxon>
        <taxon>Pseudonocardiales</taxon>
        <taxon>Pseudonocardiaceae</taxon>
        <taxon>Amycolatopsis</taxon>
    </lineage>
</organism>
<feature type="transmembrane region" description="Helical" evidence="9">
    <location>
        <begin position="614"/>
        <end position="637"/>
    </location>
</feature>
<feature type="transmembrane region" description="Helical" evidence="9">
    <location>
        <begin position="774"/>
        <end position="796"/>
    </location>
</feature>
<feature type="transmembrane region" description="Helical" evidence="9">
    <location>
        <begin position="37"/>
        <end position="59"/>
    </location>
</feature>
<keyword evidence="2 9" id="KW-0813">Transport</keyword>
<comment type="subcellular location">
    <subcellularLocation>
        <location evidence="9">Cell membrane</location>
        <topology evidence="9">Multi-pass membrane protein</topology>
    </subcellularLocation>
    <subcellularLocation>
        <location evidence="1">Membrane</location>
        <topology evidence="1">Multi-pass membrane protein</topology>
    </subcellularLocation>
</comment>
<feature type="transmembrane region" description="Helical" evidence="9">
    <location>
        <begin position="118"/>
        <end position="144"/>
    </location>
</feature>
<feature type="domain" description="ABC transmembrane type-1" evidence="12">
    <location>
        <begin position="612"/>
        <end position="793"/>
    </location>
</feature>
<dbReference type="InterPro" id="IPR035906">
    <property type="entry name" value="MetI-like_sf"/>
</dbReference>
<evidence type="ECO:0000256" key="4">
    <source>
        <dbReference type="ARBA" id="ARBA00022741"/>
    </source>
</evidence>
<keyword evidence="4" id="KW-0547">Nucleotide-binding</keyword>
<evidence type="ECO:0000256" key="3">
    <source>
        <dbReference type="ARBA" id="ARBA00022692"/>
    </source>
</evidence>
<evidence type="ECO:0008006" key="16">
    <source>
        <dbReference type="Google" id="ProtNLM"/>
    </source>
</evidence>
<dbReference type="InterPro" id="IPR000644">
    <property type="entry name" value="CBS_dom"/>
</dbReference>
<sequence length="805" mass="85235">MNDAILHVDLTLAAMVLAVLVGMTIGLLTYRRRWLGAMATTTTAAFLTVPSIALLGILIGPFGLGLTNVLFALVLYALLPITRNTIVGLRGVDPAVVDAARGMGFGRARLLFRVRLPLAWPVILSGIRVSTQITIGIAAIGAYVKGPGLGNEIFDGLGRFGSVNSLNQVLTGTLGIMVLALLFDLAFVVVGKLTTRRRPRARREVAPATSGETAGTGGETIELREVGKRYPGRAVPAVESLTMRIPAGEIVVLTGPSGCGKTTTMRMINRLVEPTSGVVTIGGTEVSALDLDEHRRNTGYVIQQIGLFPHLRVDANIGVVPRMLGWTRRRIVGRVRELLGVVGLTREHGVRYPRELSGGQQQRVGVARAMAADPPVMLMDEPFGSTDPITRARLQDEFLRLQREVRKTIVFVTHDFDEALKVGDRIAVLRPRSVIAQYDTPQAILAAPADDYVASFVGSKRNLKRLGLIRVGDLDLRPAAGPEGLPTARPDATLLDVLDVMVRTGSTAVVITEDSGAQPLGVCDVTCLVAALRPTEEGPTGEAPAIPDAEEAPGPEPDATAPARPRRRRLGLLVRPVLLTLTLLALFLIVRAHPLDSIEQRFLNPGEILTELGVHLRLTLISTACTVAIALPLGILLTRAGARWARPIGLGLGNLGQAIPSIGLVVLLALWMGTGTATAVTALVVYATLPVLRNTIVGLDGVDPTVVDAARGMGMGKTAVLWRIELPLAVPVILAGIRTALVLTVASATLATFIDGGGLGGGLVAGIGLYRPMLSLTFGIIVAALALFVDWLGLVAEEVLHPRGL</sequence>
<evidence type="ECO:0000256" key="6">
    <source>
        <dbReference type="ARBA" id="ARBA00022989"/>
    </source>
</evidence>
<dbReference type="PROSITE" id="PS50928">
    <property type="entry name" value="ABC_TM1"/>
    <property type="match status" value="2"/>
</dbReference>
<feature type="transmembrane region" description="Helical" evidence="9">
    <location>
        <begin position="12"/>
        <end position="30"/>
    </location>
</feature>
<dbReference type="CDD" id="cd06261">
    <property type="entry name" value="TM_PBP2"/>
    <property type="match status" value="2"/>
</dbReference>
<keyword evidence="7 9" id="KW-0472">Membrane</keyword>
<dbReference type="RefSeq" id="WP_191250568.1">
    <property type="nucleotide sequence ID" value="NZ_BNAY01000001.1"/>
</dbReference>
<evidence type="ECO:0000256" key="1">
    <source>
        <dbReference type="ARBA" id="ARBA00004141"/>
    </source>
</evidence>
<feature type="region of interest" description="Disordered" evidence="10">
    <location>
        <begin position="199"/>
        <end position="218"/>
    </location>
</feature>
<dbReference type="PANTHER" id="PTHR30177">
    <property type="entry name" value="GLYCINE BETAINE/L-PROLINE TRANSPORT SYSTEM PERMEASE PROTEIN PROW"/>
    <property type="match status" value="1"/>
</dbReference>
<feature type="transmembrane region" description="Helical" evidence="9">
    <location>
        <begin position="658"/>
        <end position="689"/>
    </location>
</feature>
<evidence type="ECO:0000256" key="9">
    <source>
        <dbReference type="RuleBase" id="RU363032"/>
    </source>
</evidence>
<dbReference type="PANTHER" id="PTHR30177:SF4">
    <property type="entry name" value="OSMOPROTECTANT IMPORT PERMEASE PROTEIN OSMW"/>
    <property type="match status" value="1"/>
</dbReference>
<dbReference type="EMBL" id="BNAY01000001">
    <property type="protein sequence ID" value="GHH01037.1"/>
    <property type="molecule type" value="Genomic_DNA"/>
</dbReference>
<evidence type="ECO:0000256" key="10">
    <source>
        <dbReference type="SAM" id="MobiDB-lite"/>
    </source>
</evidence>
<feature type="transmembrane region" description="Helical" evidence="9">
    <location>
        <begin position="728"/>
        <end position="753"/>
    </location>
</feature>
<name>A0ABQ3L858_9PSEU</name>
<comment type="similarity">
    <text evidence="9">Belongs to the binding-protein-dependent transport system permease family.</text>
</comment>
<feature type="domain" description="ABC transmembrane type-1" evidence="12">
    <location>
        <begin position="4"/>
        <end position="187"/>
    </location>
</feature>
<dbReference type="Pfam" id="PF00528">
    <property type="entry name" value="BPD_transp_1"/>
    <property type="match status" value="2"/>
</dbReference>
<evidence type="ECO:0000259" key="12">
    <source>
        <dbReference type="PROSITE" id="PS50928"/>
    </source>
</evidence>
<keyword evidence="6 9" id="KW-1133">Transmembrane helix</keyword>
<feature type="transmembrane region" description="Helical" evidence="9">
    <location>
        <begin position="572"/>
        <end position="594"/>
    </location>
</feature>
<feature type="transmembrane region" description="Helical" evidence="9">
    <location>
        <begin position="65"/>
        <end position="82"/>
    </location>
</feature>
<dbReference type="Gene3D" id="1.10.3720.10">
    <property type="entry name" value="MetI-like"/>
    <property type="match status" value="2"/>
</dbReference>
<accession>A0ABQ3L858</accession>
<dbReference type="InterPro" id="IPR000515">
    <property type="entry name" value="MetI-like"/>
</dbReference>
<dbReference type="InterPro" id="IPR051204">
    <property type="entry name" value="ABC_transp_perm/SBD"/>
</dbReference>
<evidence type="ECO:0000259" key="11">
    <source>
        <dbReference type="PROSITE" id="PS50893"/>
    </source>
</evidence>
<dbReference type="PROSITE" id="PS51371">
    <property type="entry name" value="CBS"/>
    <property type="match status" value="1"/>
</dbReference>
<feature type="transmembrane region" description="Helical" evidence="9">
    <location>
        <begin position="169"/>
        <end position="193"/>
    </location>
</feature>
<evidence type="ECO:0000256" key="2">
    <source>
        <dbReference type="ARBA" id="ARBA00022448"/>
    </source>
</evidence>
<dbReference type="PROSITE" id="PS50893">
    <property type="entry name" value="ABC_TRANSPORTER_2"/>
    <property type="match status" value="1"/>
</dbReference>
<dbReference type="Proteomes" id="UP000635387">
    <property type="component" value="Unassembled WGS sequence"/>
</dbReference>
<evidence type="ECO:0000313" key="14">
    <source>
        <dbReference type="EMBL" id="GHH01037.1"/>
    </source>
</evidence>
<gene>
    <name evidence="14" type="ORF">GCM10017790_00690</name>
</gene>
<dbReference type="SMART" id="SM00382">
    <property type="entry name" value="AAA"/>
    <property type="match status" value="1"/>
</dbReference>
<evidence type="ECO:0000313" key="15">
    <source>
        <dbReference type="Proteomes" id="UP000635387"/>
    </source>
</evidence>
<dbReference type="InterPro" id="IPR003439">
    <property type="entry name" value="ABC_transporter-like_ATP-bd"/>
</dbReference>
<evidence type="ECO:0000259" key="13">
    <source>
        <dbReference type="PROSITE" id="PS51371"/>
    </source>
</evidence>
<dbReference type="InterPro" id="IPR003593">
    <property type="entry name" value="AAA+_ATPase"/>
</dbReference>
<evidence type="ECO:0000256" key="7">
    <source>
        <dbReference type="ARBA" id="ARBA00023136"/>
    </source>
</evidence>
<dbReference type="InterPro" id="IPR017871">
    <property type="entry name" value="ABC_transporter-like_CS"/>
</dbReference>
<keyword evidence="3 9" id="KW-0812">Transmembrane</keyword>
<keyword evidence="8" id="KW-0129">CBS domain</keyword>
<proteinExistence type="inferred from homology"/>
<evidence type="ECO:0000256" key="5">
    <source>
        <dbReference type="ARBA" id="ARBA00022840"/>
    </source>
</evidence>
<keyword evidence="15" id="KW-1185">Reference proteome</keyword>
<dbReference type="SUPFAM" id="SSF52540">
    <property type="entry name" value="P-loop containing nucleoside triphosphate hydrolases"/>
    <property type="match status" value="1"/>
</dbReference>
<evidence type="ECO:0000256" key="8">
    <source>
        <dbReference type="PROSITE-ProRule" id="PRU00703"/>
    </source>
</evidence>
<feature type="region of interest" description="Disordered" evidence="10">
    <location>
        <begin position="534"/>
        <end position="564"/>
    </location>
</feature>
<dbReference type="Gene3D" id="3.40.50.300">
    <property type="entry name" value="P-loop containing nucleotide triphosphate hydrolases"/>
    <property type="match status" value="1"/>
</dbReference>
<feature type="domain" description="ABC transporter" evidence="11">
    <location>
        <begin position="221"/>
        <end position="456"/>
    </location>
</feature>
<reference evidence="15" key="1">
    <citation type="journal article" date="2019" name="Int. J. Syst. Evol. Microbiol.">
        <title>The Global Catalogue of Microorganisms (GCM) 10K type strain sequencing project: providing services to taxonomists for standard genome sequencing and annotation.</title>
        <authorList>
            <consortium name="The Broad Institute Genomics Platform"/>
            <consortium name="The Broad Institute Genome Sequencing Center for Infectious Disease"/>
            <person name="Wu L."/>
            <person name="Ma J."/>
        </authorList>
    </citation>
    <scope>NUCLEOTIDE SEQUENCE [LARGE SCALE GENOMIC DNA]</scope>
    <source>
        <strain evidence="15">CGMCC 4.7683</strain>
    </source>
</reference>
<dbReference type="InterPro" id="IPR027417">
    <property type="entry name" value="P-loop_NTPase"/>
</dbReference>
<comment type="caution">
    <text evidence="14">The sequence shown here is derived from an EMBL/GenBank/DDBJ whole genome shotgun (WGS) entry which is preliminary data.</text>
</comment>
<feature type="domain" description="CBS" evidence="13">
    <location>
        <begin position="480"/>
        <end position="540"/>
    </location>
</feature>
<protein>
    <recommendedName>
        <fullName evidence="16">Glycine/betaine ABC transporter permease</fullName>
    </recommendedName>
</protein>